<comment type="pathway">
    <text evidence="4">Nitrogen metabolism; urea degradation; CO(2) and NH(3) from urea (urease route): step 1/1.</text>
</comment>
<comment type="catalytic activity">
    <reaction evidence="3 4">
        <text>urea + 2 H2O + H(+) = hydrogencarbonate + 2 NH4(+)</text>
        <dbReference type="Rhea" id="RHEA:20557"/>
        <dbReference type="ChEBI" id="CHEBI:15377"/>
        <dbReference type="ChEBI" id="CHEBI:15378"/>
        <dbReference type="ChEBI" id="CHEBI:16199"/>
        <dbReference type="ChEBI" id="CHEBI:17544"/>
        <dbReference type="ChEBI" id="CHEBI:28938"/>
        <dbReference type="EC" id="3.5.1.5"/>
    </reaction>
</comment>
<dbReference type="NCBIfam" id="TIGR00192">
    <property type="entry name" value="urease_beta"/>
    <property type="match status" value="1"/>
</dbReference>
<dbReference type="FunFam" id="2.10.150.10:FF:000001">
    <property type="entry name" value="Urease subunit beta"/>
    <property type="match status" value="1"/>
</dbReference>
<name>A0A4Y9SYV0_9BURK</name>
<gene>
    <name evidence="4 7" type="primary">ureB</name>
    <name evidence="6" type="ORF">E4O92_16595</name>
    <name evidence="7" type="ORF">E4O92_16690</name>
</gene>
<dbReference type="GO" id="GO:0043419">
    <property type="term" value="P:urea catabolic process"/>
    <property type="evidence" value="ECO:0007669"/>
    <property type="project" value="UniProtKB-UniRule"/>
</dbReference>
<proteinExistence type="inferred from homology"/>
<dbReference type="GO" id="GO:0009039">
    <property type="term" value="F:urease activity"/>
    <property type="evidence" value="ECO:0007669"/>
    <property type="project" value="UniProtKB-UniRule"/>
</dbReference>
<dbReference type="OrthoDB" id="9797217at2"/>
<keyword evidence="2 4" id="KW-0378">Hydrolase</keyword>
<sequence>MNPGEWLLSNEPVEINRGRRTCTLKVRNTGDRPIQIGSHFHFFEANRALDFDRPSAMGMHLNLPGGLAVRFEPGDEKEVELVEFSGAKRVVGFNNLVDGGLTAHWTVKLALARARELEFLGMPAPPYDVSGIVRNLGGTGEGIPGARQPKAKSEQENKTENQQEPKS</sequence>
<evidence type="ECO:0000313" key="8">
    <source>
        <dbReference type="Proteomes" id="UP000297258"/>
    </source>
</evidence>
<keyword evidence="8" id="KW-1185">Reference proteome</keyword>
<dbReference type="EMBL" id="SPUM01000109">
    <property type="protein sequence ID" value="TFW30549.1"/>
    <property type="molecule type" value="Genomic_DNA"/>
</dbReference>
<comment type="similarity">
    <text evidence="4">Belongs to the urease beta subunit family.</text>
</comment>
<dbReference type="EMBL" id="SPUM01000109">
    <property type="protein sequence ID" value="TFW30532.1"/>
    <property type="molecule type" value="Genomic_DNA"/>
</dbReference>
<dbReference type="EC" id="3.5.1.5" evidence="4"/>
<dbReference type="PANTHER" id="PTHR33569:SF1">
    <property type="entry name" value="UREASE"/>
    <property type="match status" value="1"/>
</dbReference>
<dbReference type="GO" id="GO:0035550">
    <property type="term" value="C:urease complex"/>
    <property type="evidence" value="ECO:0007669"/>
    <property type="project" value="InterPro"/>
</dbReference>
<dbReference type="InterPro" id="IPR050069">
    <property type="entry name" value="Urease_subunit"/>
</dbReference>
<evidence type="ECO:0000256" key="2">
    <source>
        <dbReference type="ARBA" id="ARBA00022801"/>
    </source>
</evidence>
<dbReference type="InterPro" id="IPR036461">
    <property type="entry name" value="Urease_betasu_sf"/>
</dbReference>
<accession>A0A4Y9SYV0</accession>
<protein>
    <recommendedName>
        <fullName evidence="4">Urease subunit beta</fullName>
        <ecNumber evidence="4">3.5.1.5</ecNumber>
    </recommendedName>
    <alternativeName>
        <fullName evidence="4">Urea amidohydrolase subunit beta</fullName>
    </alternativeName>
</protein>
<dbReference type="InterPro" id="IPR002019">
    <property type="entry name" value="Urease_beta-like"/>
</dbReference>
<comment type="subunit">
    <text evidence="4">Heterotrimer of UreA (gamma), UreB (beta) and UreC (alpha) subunits. Three heterotrimers associate to form the active enzyme.</text>
</comment>
<comment type="subcellular location">
    <subcellularLocation>
        <location evidence="4">Cytoplasm</location>
    </subcellularLocation>
</comment>
<dbReference type="UniPathway" id="UPA00258">
    <property type="reaction ID" value="UER00370"/>
</dbReference>
<evidence type="ECO:0000256" key="4">
    <source>
        <dbReference type="HAMAP-Rule" id="MF_01954"/>
    </source>
</evidence>
<dbReference type="AlphaFoldDB" id="A0A4Y9SYV0"/>
<evidence type="ECO:0000256" key="3">
    <source>
        <dbReference type="ARBA" id="ARBA00047778"/>
    </source>
</evidence>
<evidence type="ECO:0000313" key="7">
    <source>
        <dbReference type="EMBL" id="TFW30549.1"/>
    </source>
</evidence>
<organism evidence="7 8">
    <name type="scientific">Massilia horti</name>
    <dbReference type="NCBI Taxonomy" id="2562153"/>
    <lineage>
        <taxon>Bacteria</taxon>
        <taxon>Pseudomonadati</taxon>
        <taxon>Pseudomonadota</taxon>
        <taxon>Betaproteobacteria</taxon>
        <taxon>Burkholderiales</taxon>
        <taxon>Oxalobacteraceae</taxon>
        <taxon>Telluria group</taxon>
        <taxon>Massilia</taxon>
    </lineage>
</organism>
<dbReference type="Pfam" id="PF00699">
    <property type="entry name" value="Urease_beta"/>
    <property type="match status" value="1"/>
</dbReference>
<evidence type="ECO:0000256" key="1">
    <source>
        <dbReference type="ARBA" id="ARBA00022490"/>
    </source>
</evidence>
<evidence type="ECO:0000313" key="6">
    <source>
        <dbReference type="EMBL" id="TFW30532.1"/>
    </source>
</evidence>
<comment type="caution">
    <text evidence="7">The sequence shown here is derived from an EMBL/GenBank/DDBJ whole genome shotgun (WGS) entry which is preliminary data.</text>
</comment>
<feature type="region of interest" description="Disordered" evidence="5">
    <location>
        <begin position="138"/>
        <end position="167"/>
    </location>
</feature>
<dbReference type="CDD" id="cd00407">
    <property type="entry name" value="Urease_beta"/>
    <property type="match status" value="1"/>
</dbReference>
<reference evidence="7 8" key="1">
    <citation type="submission" date="2019-03" db="EMBL/GenBank/DDBJ databases">
        <title>Draft genome of Massilia hortus sp. nov., a novel bacterial species of the Oxalobacteraceae family.</title>
        <authorList>
            <person name="Peta V."/>
            <person name="Raths R."/>
            <person name="Bucking H."/>
        </authorList>
    </citation>
    <scope>NUCLEOTIDE SEQUENCE [LARGE SCALE GENOMIC DNA]</scope>
    <source>
        <strain evidence="7 8">ONC3</strain>
    </source>
</reference>
<dbReference type="Gene3D" id="2.10.150.10">
    <property type="entry name" value="Urease, beta subunit"/>
    <property type="match status" value="1"/>
</dbReference>
<feature type="compositionally biased region" description="Basic and acidic residues" evidence="5">
    <location>
        <begin position="151"/>
        <end position="167"/>
    </location>
</feature>
<dbReference type="PANTHER" id="PTHR33569">
    <property type="entry name" value="UREASE"/>
    <property type="match status" value="1"/>
</dbReference>
<dbReference type="Proteomes" id="UP000297258">
    <property type="component" value="Unassembled WGS sequence"/>
</dbReference>
<keyword evidence="1 4" id="KW-0963">Cytoplasm</keyword>
<evidence type="ECO:0000256" key="5">
    <source>
        <dbReference type="SAM" id="MobiDB-lite"/>
    </source>
</evidence>
<dbReference type="HAMAP" id="MF_01954">
    <property type="entry name" value="Urease_beta"/>
    <property type="match status" value="1"/>
</dbReference>
<dbReference type="NCBIfam" id="NF009682">
    <property type="entry name" value="PRK13203.1"/>
    <property type="match status" value="1"/>
</dbReference>
<dbReference type="SUPFAM" id="SSF51278">
    <property type="entry name" value="Urease, beta-subunit"/>
    <property type="match status" value="1"/>
</dbReference>